<gene>
    <name evidence="1" type="ORF">FPHYL_10564</name>
</gene>
<dbReference type="InterPro" id="IPR052374">
    <property type="entry name" value="SERAC1"/>
</dbReference>
<dbReference type="PANTHER" id="PTHR48182">
    <property type="entry name" value="PROTEIN SERAC1"/>
    <property type="match status" value="1"/>
</dbReference>
<dbReference type="SUPFAM" id="SSF52540">
    <property type="entry name" value="P-loop containing nucleoside triphosphate hydrolases"/>
    <property type="match status" value="1"/>
</dbReference>
<evidence type="ECO:0000313" key="2">
    <source>
        <dbReference type="Proteomes" id="UP000582016"/>
    </source>
</evidence>
<dbReference type="Proteomes" id="UP000582016">
    <property type="component" value="Unassembled WGS sequence"/>
</dbReference>
<dbReference type="Gene3D" id="3.40.50.300">
    <property type="entry name" value="P-loop containing nucleotide triphosphate hydrolases"/>
    <property type="match status" value="1"/>
</dbReference>
<reference evidence="1 2" key="1">
    <citation type="submission" date="2020-05" db="EMBL/GenBank/DDBJ databases">
        <title>Identification and distribution of gene clusters putatively required for synthesis of sphingolipid metabolism inhibitors in phylogenetically diverse species of the filamentous fungus Fusarium.</title>
        <authorList>
            <person name="Kim H.-S."/>
            <person name="Busman M."/>
            <person name="Brown D.W."/>
            <person name="Divon H."/>
            <person name="Uhlig S."/>
            <person name="Proctor R.H."/>
        </authorList>
    </citation>
    <scope>NUCLEOTIDE SEQUENCE [LARGE SCALE GENOMIC DNA]</scope>
    <source>
        <strain evidence="1 2">NRRL 13617</strain>
    </source>
</reference>
<keyword evidence="2" id="KW-1185">Reference proteome</keyword>
<dbReference type="PANTHER" id="PTHR48182:SF3">
    <property type="entry name" value="DUF676 DOMAIN-CONTAINING PROTEIN"/>
    <property type="match status" value="1"/>
</dbReference>
<dbReference type="AlphaFoldDB" id="A0A8H5J200"/>
<dbReference type="InterPro" id="IPR027417">
    <property type="entry name" value="P-loop_NTPase"/>
</dbReference>
<accession>A0A8H5J200</accession>
<evidence type="ECO:0000313" key="1">
    <source>
        <dbReference type="EMBL" id="KAF5546123.1"/>
    </source>
</evidence>
<comment type="caution">
    <text evidence="1">The sequence shown here is derived from an EMBL/GenBank/DDBJ whole genome shotgun (WGS) entry which is preliminary data.</text>
</comment>
<sequence length="993" mass="113183">MPLQSKKTVKVYDIAAGTSREQYLDFVEHLCTKPQKAPRFRLSRITKHFKGKSKLNPPTLTASADEAQEETKLKDEAQPIERGQSVSLADDSWMTANEKGPIGTSYCLQNGQQVGTISFETEIQKVEALARHKKDKKCSWHGWTVEDNFKEITTLYEAADAKVDICAVHGLGGNAIDTWTATNGKMWFRDFLPEDETFKSSRIMIFGYDSDLTDRSTVMELENWADTLLRSVNEVRTGDKVIFIARGVLDKHIADQVTAMTQLRLTSNYGNINLSQCGIVFLATPHSGSRKADWSNFLVATASTIGGVRPETVKILQAFNTASVWDTAAFLNLDPCPPFRCFAEGLKMRVKGTNQHIVTQASASLGKDQAHMIMDVDHSSVCKFNSRLGALVTVTMALRELLNKVIAGGVQQPKAEPERRMFGQPRFLAHTYPPDRGFWWEGNELAGIQHQPVSTRPFFGRSKEMGKLEESLATDDKRPKLIVIKGIAGIGKTEFLLQFAIKQREKRNVFFLGTDDGETIENVLSKLSTRIGFDMIECPADNQERWRNTPVAERIQVFFTWLGSTCNRDSLFIVDDIETFGYPKIPIILKYPAQCVLISTRDSNLIRTDRQFREFRLSPLGSQDTLEIINSTLTNMSLDPASWHGLEAIAHKVQGHPLAARNSIPFIVGHLSTCESPAAAFLDLFDSQYPEERKLFLEYSFEGRSLWETFNTSLERLELQKDPKRSKELLQILPFLSFDTDCVDALFKMDNRWLTEYEQELPDMMILKFGHKVISSWLLKLRGVSFYVSSESFSPVKPLDIHPLIWQYMLLHIDEGTRIGLMRQTLQFFFRLERTGVDRETQIKPHVLHCVQVCQGLGIDLNNLELQDQTLQWLRGIMVMQELHDLEENPFRDPIELSFTAANDFVKTCMDTRDYLHQDSNAMIDEGIKHNMLVNCLMAFRELKRTIQEQENIPDSLKVSLLEAVKVLRDLVKLRNIYPEVIYELEKFQDDLK</sequence>
<dbReference type="EMBL" id="JAAOAQ010000464">
    <property type="protein sequence ID" value="KAF5546123.1"/>
    <property type="molecule type" value="Genomic_DNA"/>
</dbReference>
<dbReference type="OrthoDB" id="194358at2759"/>
<protein>
    <submittedName>
        <fullName evidence="1">Uncharacterized protein</fullName>
    </submittedName>
</protein>
<organism evidence="1 2">
    <name type="scientific">Fusarium phyllophilum</name>
    <dbReference type="NCBI Taxonomy" id="47803"/>
    <lineage>
        <taxon>Eukaryota</taxon>
        <taxon>Fungi</taxon>
        <taxon>Dikarya</taxon>
        <taxon>Ascomycota</taxon>
        <taxon>Pezizomycotina</taxon>
        <taxon>Sordariomycetes</taxon>
        <taxon>Hypocreomycetidae</taxon>
        <taxon>Hypocreales</taxon>
        <taxon>Nectriaceae</taxon>
        <taxon>Fusarium</taxon>
        <taxon>Fusarium fujikuroi species complex</taxon>
    </lineage>
</organism>
<proteinExistence type="predicted"/>
<name>A0A8H5J200_9HYPO</name>